<sequence>MGMFAEEQPRQSAPLGGLAQAMGMPWRFVAEMGSHLARGGMEAVKSSIASQGGRVAQTPGGKVASAIRSNIPEPQFKGNAFAGSTETKLDAEAEAAAFRGSK</sequence>
<name>A0A2T5IFZ8_9PROT</name>
<organism evidence="1 2">
    <name type="scientific">Nitrosospira multiformis</name>
    <dbReference type="NCBI Taxonomy" id="1231"/>
    <lineage>
        <taxon>Bacteria</taxon>
        <taxon>Pseudomonadati</taxon>
        <taxon>Pseudomonadota</taxon>
        <taxon>Betaproteobacteria</taxon>
        <taxon>Nitrosomonadales</taxon>
        <taxon>Nitrosomonadaceae</taxon>
        <taxon>Nitrosospira</taxon>
    </lineage>
</organism>
<evidence type="ECO:0000313" key="2">
    <source>
        <dbReference type="Proteomes" id="UP000244152"/>
    </source>
</evidence>
<dbReference type="RefSeq" id="WP_146162434.1">
    <property type="nucleotide sequence ID" value="NZ_QAOK01000003.1"/>
</dbReference>
<accession>A0A2T5IFZ8</accession>
<dbReference type="EMBL" id="QAOK01000003">
    <property type="protein sequence ID" value="PTQ82753.1"/>
    <property type="molecule type" value="Genomic_DNA"/>
</dbReference>
<reference evidence="1 2" key="1">
    <citation type="submission" date="2018-04" db="EMBL/GenBank/DDBJ databases">
        <title>Active sludge and wastewater microbial communities from Klosterneuburg, Austria.</title>
        <authorList>
            <person name="Wagner M."/>
        </authorList>
    </citation>
    <scope>NUCLEOTIDE SEQUENCE [LARGE SCALE GENOMIC DNA]</scope>
    <source>
        <strain evidence="1 2">Nl12</strain>
    </source>
</reference>
<proteinExistence type="predicted"/>
<dbReference type="Proteomes" id="UP000244152">
    <property type="component" value="Unassembled WGS sequence"/>
</dbReference>
<protein>
    <submittedName>
        <fullName evidence="1">Uncharacterized protein</fullName>
    </submittedName>
</protein>
<comment type="caution">
    <text evidence="1">The sequence shown here is derived from an EMBL/GenBank/DDBJ whole genome shotgun (WGS) entry which is preliminary data.</text>
</comment>
<gene>
    <name evidence="1" type="ORF">C8R21_10332</name>
</gene>
<evidence type="ECO:0000313" key="1">
    <source>
        <dbReference type="EMBL" id="PTQ82753.1"/>
    </source>
</evidence>
<dbReference type="AlphaFoldDB" id="A0A2T5IFZ8"/>